<accession>A0A401RNG6</accession>
<organism evidence="1 2">
    <name type="scientific">Chiloscyllium punctatum</name>
    <name type="common">Brownbanded bambooshark</name>
    <name type="synonym">Hemiscyllium punctatum</name>
    <dbReference type="NCBI Taxonomy" id="137246"/>
    <lineage>
        <taxon>Eukaryota</taxon>
        <taxon>Metazoa</taxon>
        <taxon>Chordata</taxon>
        <taxon>Craniata</taxon>
        <taxon>Vertebrata</taxon>
        <taxon>Chondrichthyes</taxon>
        <taxon>Elasmobranchii</taxon>
        <taxon>Galeomorphii</taxon>
        <taxon>Galeoidea</taxon>
        <taxon>Orectolobiformes</taxon>
        <taxon>Hemiscylliidae</taxon>
        <taxon>Chiloscyllium</taxon>
    </lineage>
</organism>
<proteinExistence type="predicted"/>
<evidence type="ECO:0000313" key="1">
    <source>
        <dbReference type="EMBL" id="GCC19668.1"/>
    </source>
</evidence>
<dbReference type="EMBL" id="BEZZ01003380">
    <property type="protein sequence ID" value="GCC19668.1"/>
    <property type="molecule type" value="Genomic_DNA"/>
</dbReference>
<protein>
    <submittedName>
        <fullName evidence="1">Uncharacterized protein</fullName>
    </submittedName>
</protein>
<gene>
    <name evidence="1" type="ORF">chiPu_0021117</name>
</gene>
<keyword evidence="2" id="KW-1185">Reference proteome</keyword>
<dbReference type="Proteomes" id="UP000287033">
    <property type="component" value="Unassembled WGS sequence"/>
</dbReference>
<comment type="caution">
    <text evidence="1">The sequence shown here is derived from an EMBL/GenBank/DDBJ whole genome shotgun (WGS) entry which is preliminary data.</text>
</comment>
<sequence length="133" mass="13902">MVELTGTEVMLLLGTRLLMSLAVAVKSTMQPSSGTKVVAAVATGGAEVMFKVVIVFVLVNVVTPVDPAAVIFCALPEVVGWTGIPEVVGWTGIPEVVGWTGIPEVMWKVVDPVAVIFSAVAEVVGWMVIPEVV</sequence>
<name>A0A401RNG6_CHIPU</name>
<dbReference type="AlphaFoldDB" id="A0A401RNG6"/>
<evidence type="ECO:0000313" key="2">
    <source>
        <dbReference type="Proteomes" id="UP000287033"/>
    </source>
</evidence>
<reference evidence="1 2" key="1">
    <citation type="journal article" date="2018" name="Nat. Ecol. Evol.">
        <title>Shark genomes provide insights into elasmobranch evolution and the origin of vertebrates.</title>
        <authorList>
            <person name="Hara Y"/>
            <person name="Yamaguchi K"/>
            <person name="Onimaru K"/>
            <person name="Kadota M"/>
            <person name="Koyanagi M"/>
            <person name="Keeley SD"/>
            <person name="Tatsumi K"/>
            <person name="Tanaka K"/>
            <person name="Motone F"/>
            <person name="Kageyama Y"/>
            <person name="Nozu R"/>
            <person name="Adachi N"/>
            <person name="Nishimura O"/>
            <person name="Nakagawa R"/>
            <person name="Tanegashima C"/>
            <person name="Kiyatake I"/>
            <person name="Matsumoto R"/>
            <person name="Murakumo K"/>
            <person name="Nishida K"/>
            <person name="Terakita A"/>
            <person name="Kuratani S"/>
            <person name="Sato K"/>
            <person name="Hyodo S Kuraku.S."/>
        </authorList>
    </citation>
    <scope>NUCLEOTIDE SEQUENCE [LARGE SCALE GENOMIC DNA]</scope>
</reference>